<dbReference type="OrthoDB" id="9770043at2"/>
<organism evidence="5 6">
    <name type="scientific">Pseudozobellia thermophila</name>
    <dbReference type="NCBI Taxonomy" id="192903"/>
    <lineage>
        <taxon>Bacteria</taxon>
        <taxon>Pseudomonadati</taxon>
        <taxon>Bacteroidota</taxon>
        <taxon>Flavobacteriia</taxon>
        <taxon>Flavobacteriales</taxon>
        <taxon>Flavobacteriaceae</taxon>
        <taxon>Pseudozobellia</taxon>
    </lineage>
</organism>
<dbReference type="Gene3D" id="2.60.40.10">
    <property type="entry name" value="Immunoglobulins"/>
    <property type="match status" value="4"/>
</dbReference>
<feature type="compositionally biased region" description="Polar residues" evidence="2">
    <location>
        <begin position="1553"/>
        <end position="1576"/>
    </location>
</feature>
<dbReference type="InterPro" id="IPR022409">
    <property type="entry name" value="PKD/Chitinase_dom"/>
</dbReference>
<dbReference type="InterPro" id="IPR035986">
    <property type="entry name" value="PKD_dom_sf"/>
</dbReference>
<dbReference type="InterPro" id="IPR014755">
    <property type="entry name" value="Cu-Rt/internalin_Ig-like"/>
</dbReference>
<evidence type="ECO:0000313" key="5">
    <source>
        <dbReference type="EMBL" id="SHJ37954.1"/>
    </source>
</evidence>
<name>A0A1M6IU60_9FLAO</name>
<dbReference type="Pfam" id="PF11721">
    <property type="entry name" value="Malectin"/>
    <property type="match status" value="2"/>
</dbReference>
<dbReference type="InterPro" id="IPR006584">
    <property type="entry name" value="Cellulose-bd_IV"/>
</dbReference>
<dbReference type="InterPro" id="IPR011041">
    <property type="entry name" value="Quinoprot_gluc/sorb_DH_b-prop"/>
</dbReference>
<evidence type="ECO:0000259" key="4">
    <source>
        <dbReference type="PROSITE" id="PS51175"/>
    </source>
</evidence>
<dbReference type="PANTHER" id="PTHR19328:SF13">
    <property type="entry name" value="HIPL1 PROTEIN"/>
    <property type="match status" value="1"/>
</dbReference>
<evidence type="ECO:0000256" key="1">
    <source>
        <dbReference type="ARBA" id="ARBA00022729"/>
    </source>
</evidence>
<dbReference type="InterPro" id="IPR026444">
    <property type="entry name" value="Secre_tail"/>
</dbReference>
<proteinExistence type="predicted"/>
<dbReference type="GO" id="GO:0030246">
    <property type="term" value="F:carbohydrate binding"/>
    <property type="evidence" value="ECO:0007669"/>
    <property type="project" value="InterPro"/>
</dbReference>
<keyword evidence="6" id="KW-1185">Reference proteome</keyword>
<dbReference type="SMART" id="SM00606">
    <property type="entry name" value="CBD_IV"/>
    <property type="match status" value="1"/>
</dbReference>
<dbReference type="InterPro" id="IPR012938">
    <property type="entry name" value="Glc/Sorbosone_DH"/>
</dbReference>
<feature type="domain" description="PKD" evidence="3">
    <location>
        <begin position="1865"/>
        <end position="1945"/>
    </location>
</feature>
<dbReference type="CDD" id="cd04084">
    <property type="entry name" value="CBM6_xylanase-like"/>
    <property type="match status" value="1"/>
</dbReference>
<dbReference type="PROSITE" id="PS50093">
    <property type="entry name" value="PKD"/>
    <property type="match status" value="2"/>
</dbReference>
<accession>A0A1M6IU60</accession>
<gene>
    <name evidence="5" type="ORF">SAMN04488513_104120</name>
</gene>
<dbReference type="Gene3D" id="2.60.40.1220">
    <property type="match status" value="1"/>
</dbReference>
<evidence type="ECO:0000313" key="6">
    <source>
        <dbReference type="Proteomes" id="UP000184543"/>
    </source>
</evidence>
<dbReference type="Pfam" id="PF03422">
    <property type="entry name" value="CBM_6"/>
    <property type="match status" value="1"/>
</dbReference>
<dbReference type="STRING" id="192903.SAMN04488513_104120"/>
<feature type="domain" description="PKD" evidence="3">
    <location>
        <begin position="459"/>
        <end position="541"/>
    </location>
</feature>
<sequence>MKRKYTFFTPILFLLFFAAGICEVRAQLPDQFTKVDIVTGLSNATTFKFAPDGRIFILDRFGEILIYKPDEQYTVSAGVLPVYHEHEDGLVGIAVDPDFETNNKIYLHYAPIDFVGYRVSRFSVVGDAIDFSSEEIIIQWNTSRSALWHSGGDMDFDSQGNLYIATGDNTTYGSKYFAPLDEDNSDYSAEKASSNTNDLRGKILRIKPGPGSSYTIPSGNLFPPGTPDTRPEIYVMGARNPYRIFVDKEYNDWLFWGEVGPDGNEAGELGPEGLDEINLTKEAGNYGWPYFSGTDNNDPYLITYADTPYYNDWQAPKNISKWNTGATVLPPAEPAWIEKFHKCYLAGFRYNWVDDDLLDKQRLPQEFDDMFFYFDFNSSRIWAVEMAADGSILSEEMLTDDVFPGDGNNKDGYIDMELGPDGKMYILAYGEGCCPQDIPDGIGRLIQVNYTGITTNSPPHVVMEADVTNGPLPLTVNFTGDQTTDPNGDSPLTYEWDIDVDGTVDYTTPNISHTYTTEGTYTAQLKVTDPDGAVGAKTIKIYAGNTQAQFSFNSPVDGGFFNWNDDVDFNLVTTDAEEGIIDCEDVNVVPSLGHENHFHDVGTIDACTSSINLGDGDHQIDGEMDIYFVLNSNYTDSGGLISRGQIKLHPKRREAEYFDTQSGVTIIPNTYALEGASSAIQVNNNSYMSFTGRNLLNMNAVKYLVASEKAGGTIELRLDSPTGTLVATTTVPSTGGNDNWLHIQTPITDPGGKHDLYFVFKNASASQDIFRLNYIEFLGDGVSEDNTPPEVHRVEANGNNRVEVKFSEYVDEATAENASNYVISDGITVQSAVLQADGQTVFLNTSPLSSGIDYSLGISNVKNTSGVTMVADSFSFFVFNEIRINAGGSQITGPGGAIFEADTYFNSGSKYIKTVPVEGTDDDTLYQTERYTSNKGSFGYEIPVAVSGEYDIRLHFAEIFFGVDEDQLDKGAGSRVFDVVIEGEKVLSNFDILAETDPATALVKDFDNVTVSDGAVSIYFNGIVQSPKVNGIEILSKDAFEGGSTNAKIQIISPSNGWDVNQPFDVAFAVENWVINEDDTHIHYFIDGVLVDKYYGYDPIPIDGLSLGEHVIKVELFNADHTGTGIYDEVTVNVTAAITCNETEFPESWIVHEFDPNPYTVVYTFADHDLDGDGLKDIVTGGWWYKNPGYASGDWEKNEVGGDFKNVAHVYDFDGDGDMDLLGTTGAYKGVQLVWAQNDGEGNFTVYDNIPAGDSDYYEPFLAGIAGGVFDNTNTYRMAINWNGAESTDSPIQMLTPPNKSVITTEEWSLIDISPDSSGEDIQAGDIDRDGDLDLFQGVNWLRNNGNLSFEKFETGINDAYVTTADRAQLADFDRDGDLDAVVGQLSLGSGGNGTGSKTEFAWFEAPADPTQPWIRHDLADDINGSLSVYAVDIDFDGDKDIVVGEWLGDHRLIAFENDLCGSGGFNKIILDDGALGYEHHDGARVVDIDADGDLDVVSNGWLKDKVLRIYENTTIRPSDDRPIAYAGEDRMVPPSSNVTLNGSGNDPDGGTVSFQWTQQSGPSATLTSPNSASTTTGALEEEGVYVFRLTVTDDENDTAFDEVTITVSEGSLTTRINAGGPSLTFDGTEWTADQYSNGGGVLTNPIAIANTTNDQLYQTERYKTSGDLVYNIPVANGTHTVNLHFAEIYFGVSGDGADGGAGSRVFNIDVEGQEQIDNYDIFVAAGGAATAVVETFSDISVSDGYMTITLSPVTENPKISGIEIVQPITDGAPIVEAGDDVVIVLPVNSVVLNGSGSDPDGGQVVYGWTQVSGPTASLSGEDTSSLSVSEMQAGVYEFMLTVTDDEGESDSDNVMVKVVPENGVLAVAEATPKEGEVPLEVTFTGSNSISMQGELSYLWDFKDGTTSTEANPVHIFNGTGTYEVELTVEDAGGNTHTDIITITVLKIGEGPKMAIIMEKNPVVNGTASFRLVNQPEDVVFMGINLHDSQGRLMNNYRVDEINMLNDDTYQISVDGLPDGLYFVRIATNKGKVLTLKLLIDN</sequence>
<dbReference type="Gene3D" id="2.120.10.30">
    <property type="entry name" value="TolB, C-terminal domain"/>
    <property type="match status" value="1"/>
</dbReference>
<dbReference type="Pfam" id="PF18911">
    <property type="entry name" value="PKD_4"/>
    <property type="match status" value="2"/>
</dbReference>
<keyword evidence="1" id="KW-0732">Signal</keyword>
<feature type="region of interest" description="Disordered" evidence="2">
    <location>
        <begin position="1530"/>
        <end position="1576"/>
    </location>
</feature>
<dbReference type="SMART" id="SM00089">
    <property type="entry name" value="PKD"/>
    <property type="match status" value="4"/>
</dbReference>
<dbReference type="EMBL" id="FQYU01000004">
    <property type="protein sequence ID" value="SHJ37954.1"/>
    <property type="molecule type" value="Genomic_DNA"/>
</dbReference>
<dbReference type="InterPro" id="IPR021720">
    <property type="entry name" value="Malectin_dom"/>
</dbReference>
<feature type="domain" description="CBM6" evidence="4">
    <location>
        <begin position="651"/>
        <end position="778"/>
    </location>
</feature>
<dbReference type="NCBIfam" id="TIGR04183">
    <property type="entry name" value="Por_Secre_tail"/>
    <property type="match status" value="1"/>
</dbReference>
<dbReference type="Pfam" id="PF22352">
    <property type="entry name" value="K319L-like_PKD"/>
    <property type="match status" value="2"/>
</dbReference>
<dbReference type="Pfam" id="PF07995">
    <property type="entry name" value="GSDH"/>
    <property type="match status" value="1"/>
</dbReference>
<dbReference type="PROSITE" id="PS51175">
    <property type="entry name" value="CBM6"/>
    <property type="match status" value="1"/>
</dbReference>
<dbReference type="RefSeq" id="WP_072994158.1">
    <property type="nucleotide sequence ID" value="NZ_FQYU01000004.1"/>
</dbReference>
<dbReference type="InterPro" id="IPR008979">
    <property type="entry name" value="Galactose-bd-like_sf"/>
</dbReference>
<dbReference type="Gene3D" id="2.60.120.260">
    <property type="entry name" value="Galactose-binding domain-like"/>
    <property type="match status" value="1"/>
</dbReference>
<dbReference type="SUPFAM" id="SSF69318">
    <property type="entry name" value="Integrin alpha N-terminal domain"/>
    <property type="match status" value="1"/>
</dbReference>
<evidence type="ECO:0000256" key="2">
    <source>
        <dbReference type="SAM" id="MobiDB-lite"/>
    </source>
</evidence>
<dbReference type="SUPFAM" id="SSF50952">
    <property type="entry name" value="Soluble quinoprotein glucose dehydrogenase"/>
    <property type="match status" value="1"/>
</dbReference>
<evidence type="ECO:0000259" key="3">
    <source>
        <dbReference type="PROSITE" id="PS50093"/>
    </source>
</evidence>
<dbReference type="InterPro" id="IPR000601">
    <property type="entry name" value="PKD_dom"/>
</dbReference>
<dbReference type="Gene3D" id="2.60.120.430">
    <property type="entry name" value="Galactose-binding lectin"/>
    <property type="match status" value="2"/>
</dbReference>
<dbReference type="CDD" id="cd00146">
    <property type="entry name" value="PKD"/>
    <property type="match status" value="3"/>
</dbReference>
<dbReference type="SUPFAM" id="SSF49785">
    <property type="entry name" value="Galactose-binding domain-like"/>
    <property type="match status" value="3"/>
</dbReference>
<dbReference type="InterPro" id="IPR011042">
    <property type="entry name" value="6-blade_b-propeller_TolB-like"/>
</dbReference>
<protein>
    <submittedName>
        <fullName evidence="5">Por secretion system C-terminal sorting domain-containing protein</fullName>
    </submittedName>
</protein>
<feature type="compositionally biased region" description="Polar residues" evidence="2">
    <location>
        <begin position="1535"/>
        <end position="1545"/>
    </location>
</feature>
<dbReference type="Proteomes" id="UP000184543">
    <property type="component" value="Unassembled WGS sequence"/>
</dbReference>
<dbReference type="InterPro" id="IPR013783">
    <property type="entry name" value="Ig-like_fold"/>
</dbReference>
<dbReference type="InterPro" id="IPR005084">
    <property type="entry name" value="CBM6"/>
</dbReference>
<dbReference type="SUPFAM" id="SSF49299">
    <property type="entry name" value="PKD domain"/>
    <property type="match status" value="4"/>
</dbReference>
<dbReference type="InterPro" id="IPR028994">
    <property type="entry name" value="Integrin_alpha_N"/>
</dbReference>
<dbReference type="PANTHER" id="PTHR19328">
    <property type="entry name" value="HEDGEHOG-INTERACTING PROTEIN"/>
    <property type="match status" value="1"/>
</dbReference>
<reference evidence="6" key="1">
    <citation type="submission" date="2016-11" db="EMBL/GenBank/DDBJ databases">
        <authorList>
            <person name="Varghese N."/>
            <person name="Submissions S."/>
        </authorList>
    </citation>
    <scope>NUCLEOTIDE SEQUENCE [LARGE SCALE GENOMIC DNA]</scope>
    <source>
        <strain evidence="6">DSM 19858</strain>
    </source>
</reference>